<keyword evidence="3" id="KW-1185">Reference proteome</keyword>
<dbReference type="InterPro" id="IPR042098">
    <property type="entry name" value="TauD-like_sf"/>
</dbReference>
<dbReference type="Gene3D" id="3.60.130.10">
    <property type="entry name" value="Clavaminate synthase-like"/>
    <property type="match status" value="1"/>
</dbReference>
<dbReference type="RefSeq" id="WP_192376419.1">
    <property type="nucleotide sequence ID" value="NZ_CAJHIV010000001.1"/>
</dbReference>
<dbReference type="SUPFAM" id="SSF51197">
    <property type="entry name" value="Clavaminate synthase-like"/>
    <property type="match status" value="1"/>
</dbReference>
<gene>
    <name evidence="2" type="ORF">IE877_20320</name>
</gene>
<evidence type="ECO:0008006" key="4">
    <source>
        <dbReference type="Google" id="ProtNLM"/>
    </source>
</evidence>
<proteinExistence type="predicted"/>
<name>A0ABR9D4Y5_9GAMM</name>
<dbReference type="EMBL" id="JACXSS010000001">
    <property type="protein sequence ID" value="MBD9358190.1"/>
    <property type="molecule type" value="Genomic_DNA"/>
</dbReference>
<comment type="caution">
    <text evidence="2">The sequence shown here is derived from an EMBL/GenBank/DDBJ whole genome shotgun (WGS) entry which is preliminary data.</text>
</comment>
<reference evidence="2 3" key="1">
    <citation type="submission" date="2020-09" db="EMBL/GenBank/DDBJ databases">
        <title>Methylomonas albis sp. nov. and Methylomonas fluvii sp. nov.: Two cold-adapted methanotrophs from the River Elbe and an amended description of Methylovulum psychrotolerans strain Eb1.</title>
        <authorList>
            <person name="Bussmann I.K."/>
            <person name="Klings K.-W."/>
            <person name="Warnstedt J."/>
            <person name="Hoppert M."/>
            <person name="Saborowski A."/>
            <person name="Horn F."/>
            <person name="Liebner S."/>
        </authorList>
    </citation>
    <scope>NUCLEOTIDE SEQUENCE [LARGE SCALE GENOMIC DNA]</scope>
    <source>
        <strain evidence="2 3">EbA</strain>
    </source>
</reference>
<evidence type="ECO:0000313" key="3">
    <source>
        <dbReference type="Proteomes" id="UP000652176"/>
    </source>
</evidence>
<accession>A0ABR9D4Y5</accession>
<organism evidence="2 3">
    <name type="scientific">Methylomonas albis</name>
    <dbReference type="NCBI Taxonomy" id="1854563"/>
    <lineage>
        <taxon>Bacteria</taxon>
        <taxon>Pseudomonadati</taxon>
        <taxon>Pseudomonadota</taxon>
        <taxon>Gammaproteobacteria</taxon>
        <taxon>Methylococcales</taxon>
        <taxon>Methylococcaceae</taxon>
        <taxon>Methylomonas</taxon>
    </lineage>
</organism>
<keyword evidence="1" id="KW-0560">Oxidoreductase</keyword>
<evidence type="ECO:0000313" key="2">
    <source>
        <dbReference type="EMBL" id="MBD9358190.1"/>
    </source>
</evidence>
<dbReference type="Proteomes" id="UP000652176">
    <property type="component" value="Unassembled WGS sequence"/>
</dbReference>
<evidence type="ECO:0000256" key="1">
    <source>
        <dbReference type="ARBA" id="ARBA00023002"/>
    </source>
</evidence>
<protein>
    <recommendedName>
        <fullName evidence="4">TauD/TfdA-like domain-containing protein</fullName>
    </recommendedName>
</protein>
<sequence>MSLFFTKIAEDGYIKFDGQLFGKTTLEIASNIGAVINIPGVSAVQELLPTKKETLETSSYSGNYGTGEFPFHSDMAHWYRPPRYLLLCCKVPAISVETRIIKSQPIFEDEEQYDLRRALFRPRRRLNGRLSPLRLFEGDFYRWDSLFIQPINKLASSLRDRVLDRLTVTQYEAVVLGRKNECVLIDNWKMFHSRSGVPSNGMNRKLERVYLSEVNE</sequence>